<feature type="compositionally biased region" description="Low complexity" evidence="8">
    <location>
        <begin position="280"/>
        <end position="303"/>
    </location>
</feature>
<evidence type="ECO:0000256" key="6">
    <source>
        <dbReference type="ARBA" id="ARBA00023180"/>
    </source>
</evidence>
<dbReference type="InterPro" id="IPR033116">
    <property type="entry name" value="TRYPSIN_SER"/>
</dbReference>
<dbReference type="InterPro" id="IPR009003">
    <property type="entry name" value="Peptidase_S1_PA"/>
</dbReference>
<dbReference type="FunFam" id="2.40.10.10:FF:000057">
    <property type="entry name" value="Zgc:100868"/>
    <property type="match status" value="1"/>
</dbReference>
<proteinExistence type="predicted"/>
<evidence type="ECO:0000256" key="5">
    <source>
        <dbReference type="ARBA" id="ARBA00023157"/>
    </source>
</evidence>
<dbReference type="PANTHER" id="PTHR24253">
    <property type="entry name" value="TRANSMEMBRANE PROTEASE SERINE"/>
    <property type="match status" value="1"/>
</dbReference>
<dbReference type="CDD" id="cd00190">
    <property type="entry name" value="Tryp_SPc"/>
    <property type="match status" value="1"/>
</dbReference>
<dbReference type="AlphaFoldDB" id="A0A671XLX4"/>
<dbReference type="Gene3D" id="2.40.10.10">
    <property type="entry name" value="Trypsin-like serine proteases"/>
    <property type="match status" value="1"/>
</dbReference>
<dbReference type="GO" id="GO:0004252">
    <property type="term" value="F:serine-type endopeptidase activity"/>
    <property type="evidence" value="ECO:0007669"/>
    <property type="project" value="InterPro"/>
</dbReference>
<dbReference type="InterPro" id="IPR043504">
    <property type="entry name" value="Peptidase_S1_PA_chymotrypsin"/>
</dbReference>
<name>A0A671XLX4_SPAAU</name>
<sequence length="318" mass="33817">RQFWKRLSVVCGQAPRNTRILGGSSVATAGIWPWMASLQKNGNHMCGGTLVSWVLSAAHCFQSGLVVSLGRQSQEGLNPNAVSRTVAQIINHPNYNPSTFDNDISLLRLSSTVEFNNFIRPVCLAASDSTFFNGTDSWVTGWGTIGSGVPLPSPQNLMEVEVPVVGNRQCNCDYGVGRITDNMICAGLREGGRDSCQGDSGGPMVSKQNSRWIQSGVVSFGRGCALPNFPGVYARVSRYQTWINSQISTNQPGFLTFRSTGTDGDLSVTCAGLPAPPTTIAPTTTGQTTTTTAPTTTTTTAPKTTTIAPTTTAKRECL</sequence>
<protein>
    <submittedName>
        <fullName evidence="10">Zgc:100868</fullName>
    </submittedName>
</protein>
<dbReference type="GeneTree" id="ENSGT00940000163009"/>
<dbReference type="SMART" id="SM00020">
    <property type="entry name" value="Tryp_SPc"/>
    <property type="match status" value="1"/>
</dbReference>
<keyword evidence="1 7" id="KW-0645">Protease</keyword>
<evidence type="ECO:0000256" key="2">
    <source>
        <dbReference type="ARBA" id="ARBA00022729"/>
    </source>
</evidence>
<dbReference type="GO" id="GO:0006508">
    <property type="term" value="P:proteolysis"/>
    <property type="evidence" value="ECO:0007669"/>
    <property type="project" value="UniProtKB-KW"/>
</dbReference>
<dbReference type="Ensembl" id="ENSSAUT00010053917.1">
    <property type="protein sequence ID" value="ENSSAUP00010051266.1"/>
    <property type="gene ID" value="ENSSAUG00010021296.1"/>
</dbReference>
<dbReference type="InterPro" id="IPR001314">
    <property type="entry name" value="Peptidase_S1A"/>
</dbReference>
<dbReference type="Proteomes" id="UP000472265">
    <property type="component" value="Chromosome 23"/>
</dbReference>
<evidence type="ECO:0000259" key="9">
    <source>
        <dbReference type="PROSITE" id="PS50240"/>
    </source>
</evidence>
<dbReference type="PRINTS" id="PR00722">
    <property type="entry name" value="CHYMOTRYPSIN"/>
</dbReference>
<reference evidence="10" key="2">
    <citation type="submission" date="2025-08" db="UniProtKB">
        <authorList>
            <consortium name="Ensembl"/>
        </authorList>
    </citation>
    <scope>IDENTIFICATION</scope>
</reference>
<dbReference type="PROSITE" id="PS00135">
    <property type="entry name" value="TRYPSIN_SER"/>
    <property type="match status" value="1"/>
</dbReference>
<dbReference type="PANTHER" id="PTHR24253:SF144">
    <property type="entry name" value="CHYMOTRYPSIN-LIKE PROTEASE CTRL-1-RELATED"/>
    <property type="match status" value="1"/>
</dbReference>
<keyword evidence="3 7" id="KW-0378">Hydrolase</keyword>
<feature type="region of interest" description="Disordered" evidence="8">
    <location>
        <begin position="276"/>
        <end position="303"/>
    </location>
</feature>
<keyword evidence="4 7" id="KW-0720">Serine protease</keyword>
<accession>A0A671XLX4</accession>
<keyword evidence="11" id="KW-1185">Reference proteome</keyword>
<evidence type="ECO:0000256" key="8">
    <source>
        <dbReference type="SAM" id="MobiDB-lite"/>
    </source>
</evidence>
<keyword evidence="2" id="KW-0732">Signal</keyword>
<reference evidence="10" key="1">
    <citation type="submission" date="2021-04" db="EMBL/GenBank/DDBJ databases">
        <authorList>
            <consortium name="Wellcome Sanger Institute Data Sharing"/>
        </authorList>
    </citation>
    <scope>NUCLEOTIDE SEQUENCE [LARGE SCALE GENOMIC DNA]</scope>
</reference>
<evidence type="ECO:0000313" key="11">
    <source>
        <dbReference type="Proteomes" id="UP000472265"/>
    </source>
</evidence>
<reference evidence="10" key="3">
    <citation type="submission" date="2025-09" db="UniProtKB">
        <authorList>
            <consortium name="Ensembl"/>
        </authorList>
    </citation>
    <scope>IDENTIFICATION</scope>
</reference>
<dbReference type="InterPro" id="IPR018114">
    <property type="entry name" value="TRYPSIN_HIS"/>
</dbReference>
<evidence type="ECO:0000256" key="4">
    <source>
        <dbReference type="ARBA" id="ARBA00022825"/>
    </source>
</evidence>
<dbReference type="PROSITE" id="PS50240">
    <property type="entry name" value="TRYPSIN_DOM"/>
    <property type="match status" value="1"/>
</dbReference>
<evidence type="ECO:0000256" key="1">
    <source>
        <dbReference type="ARBA" id="ARBA00022670"/>
    </source>
</evidence>
<evidence type="ECO:0000313" key="10">
    <source>
        <dbReference type="Ensembl" id="ENSSAUP00010051266.1"/>
    </source>
</evidence>
<dbReference type="OMA" id="RFQTWIN"/>
<dbReference type="SUPFAM" id="SSF50494">
    <property type="entry name" value="Trypsin-like serine proteases"/>
    <property type="match status" value="1"/>
</dbReference>
<evidence type="ECO:0000256" key="3">
    <source>
        <dbReference type="ARBA" id="ARBA00022801"/>
    </source>
</evidence>
<dbReference type="PROSITE" id="PS00134">
    <property type="entry name" value="TRYPSIN_HIS"/>
    <property type="match status" value="1"/>
</dbReference>
<organism evidence="10 11">
    <name type="scientific">Sparus aurata</name>
    <name type="common">Gilthead sea bream</name>
    <dbReference type="NCBI Taxonomy" id="8175"/>
    <lineage>
        <taxon>Eukaryota</taxon>
        <taxon>Metazoa</taxon>
        <taxon>Chordata</taxon>
        <taxon>Craniata</taxon>
        <taxon>Vertebrata</taxon>
        <taxon>Euteleostomi</taxon>
        <taxon>Actinopterygii</taxon>
        <taxon>Neopterygii</taxon>
        <taxon>Teleostei</taxon>
        <taxon>Neoteleostei</taxon>
        <taxon>Acanthomorphata</taxon>
        <taxon>Eupercaria</taxon>
        <taxon>Spariformes</taxon>
        <taxon>Sparidae</taxon>
        <taxon>Sparus</taxon>
    </lineage>
</organism>
<evidence type="ECO:0000256" key="7">
    <source>
        <dbReference type="RuleBase" id="RU363034"/>
    </source>
</evidence>
<dbReference type="Pfam" id="PF00089">
    <property type="entry name" value="Trypsin"/>
    <property type="match status" value="1"/>
</dbReference>
<dbReference type="InterPro" id="IPR001254">
    <property type="entry name" value="Trypsin_dom"/>
</dbReference>
<keyword evidence="6" id="KW-0325">Glycoprotein</keyword>
<keyword evidence="5" id="KW-1015">Disulfide bond</keyword>
<feature type="domain" description="Peptidase S1" evidence="9">
    <location>
        <begin position="20"/>
        <end position="248"/>
    </location>
</feature>